<evidence type="ECO:0000256" key="4">
    <source>
        <dbReference type="HAMAP-Rule" id="MF_01914"/>
    </source>
</evidence>
<feature type="domain" description="Organic solvent tolerance-like N-terminal" evidence="5">
    <location>
        <begin position="45"/>
        <end position="154"/>
    </location>
</feature>
<protein>
    <recommendedName>
        <fullName evidence="4">Lipopolysaccharide export system protein LptA</fullName>
    </recommendedName>
</protein>
<dbReference type="InterPro" id="IPR014340">
    <property type="entry name" value="LptA"/>
</dbReference>
<dbReference type="OrthoDB" id="9795964at2"/>
<dbReference type="EMBL" id="MUZR01000095">
    <property type="protein sequence ID" value="OOC08873.1"/>
    <property type="molecule type" value="Genomic_DNA"/>
</dbReference>
<dbReference type="RefSeq" id="WP_018947410.1">
    <property type="nucleotide sequence ID" value="NZ_MUZR01000095.1"/>
</dbReference>
<reference evidence="6 7" key="1">
    <citation type="submission" date="2017-02" db="EMBL/GenBank/DDBJ databases">
        <title>Genomic diversity within the haloalkaliphilic genus Thioalkalivibrio.</title>
        <authorList>
            <person name="Ahn A.-C."/>
            <person name="Meier-Kolthoff J."/>
            <person name="Overmars L."/>
            <person name="Richter M."/>
            <person name="Woyke T."/>
            <person name="Sorokin D.Y."/>
            <person name="Muyzer G."/>
        </authorList>
    </citation>
    <scope>NUCLEOTIDE SEQUENCE [LARGE SCALE GENOMIC DNA]</scope>
    <source>
        <strain evidence="6 7">HL17</strain>
    </source>
</reference>
<dbReference type="NCBIfam" id="TIGR03002">
    <property type="entry name" value="outer_YhbN_LptA"/>
    <property type="match status" value="1"/>
</dbReference>
<keyword evidence="3 4" id="KW-0574">Periplasm</keyword>
<evidence type="ECO:0000256" key="3">
    <source>
        <dbReference type="ARBA" id="ARBA00022764"/>
    </source>
</evidence>
<comment type="function">
    <text evidence="4">Involved in the assembly of lipopolysaccharide (LPS). Required for the translocation of LPS from the inner membrane to the outer membrane. May form a bridge between the inner membrane and the outer membrane, via interactions with LptC and LptD, thereby facilitating LPS transfer across the periplasm.</text>
</comment>
<dbReference type="Gene3D" id="2.60.450.10">
    <property type="entry name" value="Lipopolysaccharide (LPS) transport protein A like domain"/>
    <property type="match status" value="1"/>
</dbReference>
<dbReference type="GO" id="GO:0001530">
    <property type="term" value="F:lipopolysaccharide binding"/>
    <property type="evidence" value="ECO:0007669"/>
    <property type="project" value="InterPro"/>
</dbReference>
<dbReference type="GO" id="GO:0043165">
    <property type="term" value="P:Gram-negative-bacterium-type cell outer membrane assembly"/>
    <property type="evidence" value="ECO:0007669"/>
    <property type="project" value="UniProtKB-UniRule"/>
</dbReference>
<dbReference type="AlphaFoldDB" id="A0A1V2ZVM5"/>
<comment type="subunit">
    <text evidence="4">Component of the lipopolysaccharide transport and assembly complex.</text>
</comment>
<keyword evidence="2" id="KW-0732">Signal</keyword>
<organism evidence="6 7">
    <name type="scientific">Thioalkalivibrio halophilus</name>
    <dbReference type="NCBI Taxonomy" id="252474"/>
    <lineage>
        <taxon>Bacteria</taxon>
        <taxon>Pseudomonadati</taxon>
        <taxon>Pseudomonadota</taxon>
        <taxon>Gammaproteobacteria</taxon>
        <taxon>Chromatiales</taxon>
        <taxon>Ectothiorhodospiraceae</taxon>
        <taxon>Thioalkalivibrio</taxon>
    </lineage>
</organism>
<name>A0A1V2ZVM5_9GAMM</name>
<proteinExistence type="inferred from homology"/>
<comment type="caution">
    <text evidence="6">The sequence shown here is derived from an EMBL/GenBank/DDBJ whole genome shotgun (WGS) entry which is preliminary data.</text>
</comment>
<evidence type="ECO:0000313" key="6">
    <source>
        <dbReference type="EMBL" id="OOC08873.1"/>
    </source>
</evidence>
<dbReference type="HAMAP" id="MF_01914">
    <property type="entry name" value="LPS_assembly_LptA"/>
    <property type="match status" value="1"/>
</dbReference>
<dbReference type="GO" id="GO:0009279">
    <property type="term" value="C:cell outer membrane"/>
    <property type="evidence" value="ECO:0007669"/>
    <property type="project" value="TreeGrafter"/>
</dbReference>
<dbReference type="GO" id="GO:0017089">
    <property type="term" value="F:glycolipid transfer activity"/>
    <property type="evidence" value="ECO:0007669"/>
    <property type="project" value="TreeGrafter"/>
</dbReference>
<dbReference type="InterPro" id="IPR052037">
    <property type="entry name" value="LPS_export_LptA"/>
</dbReference>
<evidence type="ECO:0000256" key="1">
    <source>
        <dbReference type="ARBA" id="ARBA00022448"/>
    </source>
</evidence>
<dbReference type="PANTHER" id="PTHR36504">
    <property type="entry name" value="LIPOPOLYSACCHARIDE EXPORT SYSTEM PROTEIN LPTA"/>
    <property type="match status" value="1"/>
</dbReference>
<comment type="similarity">
    <text evidence="4">Belongs to the LptA family.</text>
</comment>
<dbReference type="InterPro" id="IPR005653">
    <property type="entry name" value="OstA-like_N"/>
</dbReference>
<keyword evidence="1 4" id="KW-0813">Transport</keyword>
<accession>A0A1V2ZVM5</accession>
<dbReference type="Proteomes" id="UP000189177">
    <property type="component" value="Unassembled WGS sequence"/>
</dbReference>
<evidence type="ECO:0000259" key="5">
    <source>
        <dbReference type="Pfam" id="PF03968"/>
    </source>
</evidence>
<evidence type="ECO:0000313" key="7">
    <source>
        <dbReference type="Proteomes" id="UP000189177"/>
    </source>
</evidence>
<dbReference type="GO" id="GO:0015920">
    <property type="term" value="P:lipopolysaccharide transport"/>
    <property type="evidence" value="ECO:0007669"/>
    <property type="project" value="UniProtKB-UniRule"/>
</dbReference>
<dbReference type="PANTHER" id="PTHR36504:SF1">
    <property type="entry name" value="LIPOPOLYSACCHARIDE EXPORT SYSTEM PROTEIN LPTA"/>
    <property type="match status" value="1"/>
</dbReference>
<dbReference type="STRING" id="252474.B1A74_13980"/>
<keyword evidence="7" id="KW-1185">Reference proteome</keyword>
<sequence>MNPATTEHRRAGIRRPAPLLAVAGVLALILAAPPATGREDALPVEITADHAEMDERAGTGTYTGDVIVVRGDATLEADRVIVHMRERRPYEIEAHGEPARLESPDPETGEMRIAEGLRIDYFLDEERVILTERARVITAAEDARGQRITYDLERDVIRAERGDTDDERVHIRLQPREDDP</sequence>
<dbReference type="GO" id="GO:0030288">
    <property type="term" value="C:outer membrane-bounded periplasmic space"/>
    <property type="evidence" value="ECO:0007669"/>
    <property type="project" value="TreeGrafter"/>
</dbReference>
<comment type="subcellular location">
    <subcellularLocation>
        <location evidence="4">Periplasm</location>
    </subcellularLocation>
</comment>
<dbReference type="Pfam" id="PF03968">
    <property type="entry name" value="LptD_N"/>
    <property type="match status" value="1"/>
</dbReference>
<gene>
    <name evidence="4" type="primary">lptA</name>
    <name evidence="6" type="ORF">B1A74_13980</name>
</gene>
<evidence type="ECO:0000256" key="2">
    <source>
        <dbReference type="ARBA" id="ARBA00022729"/>
    </source>
</evidence>